<proteinExistence type="predicted"/>
<evidence type="ECO:0000313" key="2">
    <source>
        <dbReference type="EMBL" id="ACU77482.1"/>
    </source>
</evidence>
<keyword evidence="3" id="KW-1185">Reference proteome</keyword>
<dbReference type="AlphaFoldDB" id="C7Q0E9"/>
<feature type="region of interest" description="Disordered" evidence="1">
    <location>
        <begin position="82"/>
        <end position="103"/>
    </location>
</feature>
<dbReference type="HOGENOM" id="CLU_2258667_0_0_11"/>
<dbReference type="EMBL" id="CP001700">
    <property type="protein sequence ID" value="ACU77482.1"/>
    <property type="molecule type" value="Genomic_DNA"/>
</dbReference>
<name>C7Q0E9_CATAD</name>
<dbReference type="Proteomes" id="UP000000851">
    <property type="component" value="Chromosome"/>
</dbReference>
<dbReference type="RefSeq" id="WP_015797206.1">
    <property type="nucleotide sequence ID" value="NC_013131.1"/>
</dbReference>
<reference evidence="2 3" key="1">
    <citation type="journal article" date="2009" name="Stand. Genomic Sci.">
        <title>Complete genome sequence of Catenulispora acidiphila type strain (ID 139908).</title>
        <authorList>
            <person name="Copeland A."/>
            <person name="Lapidus A."/>
            <person name="Glavina Del Rio T."/>
            <person name="Nolan M."/>
            <person name="Lucas S."/>
            <person name="Chen F."/>
            <person name="Tice H."/>
            <person name="Cheng J.F."/>
            <person name="Bruce D."/>
            <person name="Goodwin L."/>
            <person name="Pitluck S."/>
            <person name="Mikhailova N."/>
            <person name="Pati A."/>
            <person name="Ivanova N."/>
            <person name="Mavromatis K."/>
            <person name="Chen A."/>
            <person name="Palaniappan K."/>
            <person name="Chain P."/>
            <person name="Land M."/>
            <person name="Hauser L."/>
            <person name="Chang Y.J."/>
            <person name="Jeffries C.D."/>
            <person name="Chertkov O."/>
            <person name="Brettin T."/>
            <person name="Detter J.C."/>
            <person name="Han C."/>
            <person name="Ali Z."/>
            <person name="Tindall B.J."/>
            <person name="Goker M."/>
            <person name="Bristow J."/>
            <person name="Eisen J.A."/>
            <person name="Markowitz V."/>
            <person name="Hugenholtz P."/>
            <person name="Kyrpides N.C."/>
            <person name="Klenk H.P."/>
        </authorList>
    </citation>
    <scope>NUCLEOTIDE SEQUENCE [LARGE SCALE GENOMIC DNA]</scope>
    <source>
        <strain evidence="3">DSM 44928 / JCM 14897 / NBRC 102108 / NRRL B-24433 / ID139908</strain>
    </source>
</reference>
<organism evidence="2 3">
    <name type="scientific">Catenulispora acidiphila (strain DSM 44928 / JCM 14897 / NBRC 102108 / NRRL B-24433 / ID139908)</name>
    <dbReference type="NCBI Taxonomy" id="479433"/>
    <lineage>
        <taxon>Bacteria</taxon>
        <taxon>Bacillati</taxon>
        <taxon>Actinomycetota</taxon>
        <taxon>Actinomycetes</taxon>
        <taxon>Catenulisporales</taxon>
        <taxon>Catenulisporaceae</taxon>
        <taxon>Catenulispora</taxon>
    </lineage>
</organism>
<evidence type="ECO:0000313" key="3">
    <source>
        <dbReference type="Proteomes" id="UP000000851"/>
    </source>
</evidence>
<dbReference type="InParanoid" id="C7Q0E9"/>
<gene>
    <name evidence="2" type="ordered locus">Caci_8667</name>
</gene>
<dbReference type="STRING" id="479433.Caci_8667"/>
<dbReference type="KEGG" id="cai:Caci_8667"/>
<protein>
    <submittedName>
        <fullName evidence="2">Uncharacterized protein</fullName>
    </submittedName>
</protein>
<evidence type="ECO:0000256" key="1">
    <source>
        <dbReference type="SAM" id="MobiDB-lite"/>
    </source>
</evidence>
<accession>C7Q0E9</accession>
<sequence>MSDDNLKMDADALDGFTAQLNSLIRDGSATMFPASFHGEMGDGGVENAISDMASTDMSIGQRLNNYLSALAGLTGASAKATRDMDKQLADSVTNPPHGKLAQL</sequence>